<name>A0A2Z6N3V4_TRISU</name>
<evidence type="ECO:0000313" key="2">
    <source>
        <dbReference type="EMBL" id="GAU23827.1"/>
    </source>
</evidence>
<dbReference type="OrthoDB" id="10636338at2759"/>
<organism evidence="2 3">
    <name type="scientific">Trifolium subterraneum</name>
    <name type="common">Subterranean clover</name>
    <dbReference type="NCBI Taxonomy" id="3900"/>
    <lineage>
        <taxon>Eukaryota</taxon>
        <taxon>Viridiplantae</taxon>
        <taxon>Streptophyta</taxon>
        <taxon>Embryophyta</taxon>
        <taxon>Tracheophyta</taxon>
        <taxon>Spermatophyta</taxon>
        <taxon>Magnoliopsida</taxon>
        <taxon>eudicotyledons</taxon>
        <taxon>Gunneridae</taxon>
        <taxon>Pentapetalae</taxon>
        <taxon>rosids</taxon>
        <taxon>fabids</taxon>
        <taxon>Fabales</taxon>
        <taxon>Fabaceae</taxon>
        <taxon>Papilionoideae</taxon>
        <taxon>50 kb inversion clade</taxon>
        <taxon>NPAAA clade</taxon>
        <taxon>Hologalegina</taxon>
        <taxon>IRL clade</taxon>
        <taxon>Trifolieae</taxon>
        <taxon>Trifolium</taxon>
    </lineage>
</organism>
<gene>
    <name evidence="2" type="ORF">TSUD_27370</name>
</gene>
<dbReference type="AlphaFoldDB" id="A0A2Z6N3V4"/>
<dbReference type="EMBL" id="DF973277">
    <property type="protein sequence ID" value="GAU23827.1"/>
    <property type="molecule type" value="Genomic_DNA"/>
</dbReference>
<evidence type="ECO:0000313" key="3">
    <source>
        <dbReference type="Proteomes" id="UP000242715"/>
    </source>
</evidence>
<reference evidence="3" key="1">
    <citation type="journal article" date="2017" name="Front. Plant Sci.">
        <title>Climate Clever Clovers: New Paradigm to Reduce the Environmental Footprint of Ruminants by Breeding Low Methanogenic Forages Utilizing Haplotype Variation.</title>
        <authorList>
            <person name="Kaur P."/>
            <person name="Appels R."/>
            <person name="Bayer P.E."/>
            <person name="Keeble-Gagnere G."/>
            <person name="Wang J."/>
            <person name="Hirakawa H."/>
            <person name="Shirasawa K."/>
            <person name="Vercoe P."/>
            <person name="Stefanova K."/>
            <person name="Durmic Z."/>
            <person name="Nichols P."/>
            <person name="Revell C."/>
            <person name="Isobe S.N."/>
            <person name="Edwards D."/>
            <person name="Erskine W."/>
        </authorList>
    </citation>
    <scope>NUCLEOTIDE SEQUENCE [LARGE SCALE GENOMIC DNA]</scope>
    <source>
        <strain evidence="3">cv. Daliak</strain>
    </source>
</reference>
<sequence length="76" mass="8414">MDVKNLRRSDRTRTRRCKNIKGSGNDPSQPMTIDDEAPTIKQDVGPSSQSNLHDPRVEGCLSALIGMTFLRDVLSS</sequence>
<accession>A0A2Z6N3V4</accession>
<dbReference type="Proteomes" id="UP000242715">
    <property type="component" value="Unassembled WGS sequence"/>
</dbReference>
<feature type="compositionally biased region" description="Basic and acidic residues" evidence="1">
    <location>
        <begin position="1"/>
        <end position="12"/>
    </location>
</feature>
<feature type="region of interest" description="Disordered" evidence="1">
    <location>
        <begin position="1"/>
        <end position="54"/>
    </location>
</feature>
<proteinExistence type="predicted"/>
<keyword evidence="3" id="KW-1185">Reference proteome</keyword>
<protein>
    <submittedName>
        <fullName evidence="2">Uncharacterized protein</fullName>
    </submittedName>
</protein>
<evidence type="ECO:0000256" key="1">
    <source>
        <dbReference type="SAM" id="MobiDB-lite"/>
    </source>
</evidence>